<evidence type="ECO:0000313" key="1">
    <source>
        <dbReference type="EMBL" id="PMD31080.1"/>
    </source>
</evidence>
<accession>A0A2J6QXV1</accession>
<sequence length="311" mass="34993">MTMSQNATAFLESEVSSTRTVFDILWSCLFTIFACTWTVQHLNVPPQREECGIKPGWKGDFKYAVKNFWTSATWMIITILAPEVLVMINAGQLEVALDTVDELKKFAEEDGVPWSLTHSLFANMGGFVLREFEPERRRSSSILRCQDIKGEMEKKDPETPNDSVEVVLPGGGAALASGGLDPSSQVRRESRVKGAEVEELKNGQKKIHIDNGPLSGKQDVTHTQLEANQGKKPRTFFILAHEILKLREKGIIQLPYITKDEIMDKGNTDNFARILAICQTLWLVVQMIVRASQHLEVTQYVKKKSISQRES</sequence>
<keyword evidence="2" id="KW-1185">Reference proteome</keyword>
<dbReference type="EMBL" id="KZ613964">
    <property type="protein sequence ID" value="PMD31080.1"/>
    <property type="molecule type" value="Genomic_DNA"/>
</dbReference>
<proteinExistence type="predicted"/>
<dbReference type="PANTHER" id="PTHR35043">
    <property type="entry name" value="TRANSCRIPTION FACTOR DOMAIN-CONTAINING PROTEIN"/>
    <property type="match status" value="1"/>
</dbReference>
<dbReference type="PANTHER" id="PTHR35043:SF7">
    <property type="entry name" value="TRANSCRIPTION FACTOR DOMAIN-CONTAINING PROTEIN"/>
    <property type="match status" value="1"/>
</dbReference>
<organism evidence="1 2">
    <name type="scientific">Hyaloscypha variabilis (strain UAMH 11265 / GT02V1 / F)</name>
    <name type="common">Meliniomyces variabilis</name>
    <dbReference type="NCBI Taxonomy" id="1149755"/>
    <lineage>
        <taxon>Eukaryota</taxon>
        <taxon>Fungi</taxon>
        <taxon>Dikarya</taxon>
        <taxon>Ascomycota</taxon>
        <taxon>Pezizomycotina</taxon>
        <taxon>Leotiomycetes</taxon>
        <taxon>Helotiales</taxon>
        <taxon>Hyaloscyphaceae</taxon>
        <taxon>Hyaloscypha</taxon>
        <taxon>Hyaloscypha variabilis</taxon>
    </lineage>
</organism>
<dbReference type="AlphaFoldDB" id="A0A2J6QXV1"/>
<gene>
    <name evidence="1" type="ORF">L207DRAFT_519731</name>
</gene>
<dbReference type="STRING" id="1149755.A0A2J6QXV1"/>
<dbReference type="OrthoDB" id="3061561at2759"/>
<reference evidence="1 2" key="1">
    <citation type="submission" date="2016-04" db="EMBL/GenBank/DDBJ databases">
        <title>A degradative enzymes factory behind the ericoid mycorrhizal symbiosis.</title>
        <authorList>
            <consortium name="DOE Joint Genome Institute"/>
            <person name="Martino E."/>
            <person name="Morin E."/>
            <person name="Grelet G."/>
            <person name="Kuo A."/>
            <person name="Kohler A."/>
            <person name="Daghino S."/>
            <person name="Barry K."/>
            <person name="Choi C."/>
            <person name="Cichocki N."/>
            <person name="Clum A."/>
            <person name="Copeland A."/>
            <person name="Hainaut M."/>
            <person name="Haridas S."/>
            <person name="Labutti K."/>
            <person name="Lindquist E."/>
            <person name="Lipzen A."/>
            <person name="Khouja H.-R."/>
            <person name="Murat C."/>
            <person name="Ohm R."/>
            <person name="Olson A."/>
            <person name="Spatafora J."/>
            <person name="Veneault-Fourrey C."/>
            <person name="Henrissat B."/>
            <person name="Grigoriev I."/>
            <person name="Martin F."/>
            <person name="Perotto S."/>
        </authorList>
    </citation>
    <scope>NUCLEOTIDE SEQUENCE [LARGE SCALE GENOMIC DNA]</scope>
    <source>
        <strain evidence="1 2">F</strain>
    </source>
</reference>
<name>A0A2J6QXV1_HYAVF</name>
<evidence type="ECO:0000313" key="2">
    <source>
        <dbReference type="Proteomes" id="UP000235786"/>
    </source>
</evidence>
<protein>
    <submittedName>
        <fullName evidence="1">Uncharacterized protein</fullName>
    </submittedName>
</protein>
<dbReference type="Proteomes" id="UP000235786">
    <property type="component" value="Unassembled WGS sequence"/>
</dbReference>